<accession>A0A415D5L7</accession>
<gene>
    <name evidence="2" type="ORF">DW116_07380</name>
</gene>
<dbReference type="RefSeq" id="WP_023923160.1">
    <property type="nucleotide sequence ID" value="NZ_JAQDJO010000016.1"/>
</dbReference>
<dbReference type="Pfam" id="PF10544">
    <property type="entry name" value="T5orf172"/>
    <property type="match status" value="1"/>
</dbReference>
<name>A0A415D5L7_9FIRM</name>
<evidence type="ECO:0000259" key="1">
    <source>
        <dbReference type="SMART" id="SM00974"/>
    </source>
</evidence>
<dbReference type="AlphaFoldDB" id="A0A415D5L7"/>
<organism evidence="2 3">
    <name type="scientific">[Ruminococcus] lactaris</name>
    <dbReference type="NCBI Taxonomy" id="46228"/>
    <lineage>
        <taxon>Bacteria</taxon>
        <taxon>Bacillati</taxon>
        <taxon>Bacillota</taxon>
        <taxon>Clostridia</taxon>
        <taxon>Lachnospirales</taxon>
        <taxon>Lachnospiraceae</taxon>
        <taxon>Mediterraneibacter</taxon>
    </lineage>
</organism>
<dbReference type="EMBL" id="QRMI01000016">
    <property type="protein sequence ID" value="RHJ61438.1"/>
    <property type="molecule type" value="Genomic_DNA"/>
</dbReference>
<comment type="caution">
    <text evidence="2">The sequence shown here is derived from an EMBL/GenBank/DDBJ whole genome shotgun (WGS) entry which is preliminary data.</text>
</comment>
<feature type="domain" description="Bacteriophage T5 Orf172 DNA-binding" evidence="1">
    <location>
        <begin position="12"/>
        <end position="101"/>
    </location>
</feature>
<protein>
    <submittedName>
        <fullName evidence="2">GIY-YIG nuclease family protein</fullName>
    </submittedName>
</protein>
<evidence type="ECO:0000313" key="3">
    <source>
        <dbReference type="Proteomes" id="UP000285832"/>
    </source>
</evidence>
<dbReference type="SMART" id="SM00974">
    <property type="entry name" value="T5orf172"/>
    <property type="match status" value="1"/>
</dbReference>
<reference evidence="2 3" key="1">
    <citation type="submission" date="2018-08" db="EMBL/GenBank/DDBJ databases">
        <title>A genome reference for cultivated species of the human gut microbiota.</title>
        <authorList>
            <person name="Zou Y."/>
            <person name="Xue W."/>
            <person name="Luo G."/>
        </authorList>
    </citation>
    <scope>NUCLEOTIDE SEQUENCE [LARGE SCALE GENOMIC DNA]</scope>
    <source>
        <strain evidence="2 3">AM09-9</strain>
    </source>
</reference>
<dbReference type="Proteomes" id="UP000285832">
    <property type="component" value="Unassembled WGS sequence"/>
</dbReference>
<sequence length="220" mass="25286">MSKGVIYILTNPSFPEYVKIGYAKDLEKRMNQLNRSETIPFAFRAYAVYEVESNLTDLVLHDLIDKLNPDLRSIENFDGKERKREFYAMSPEDAYSLLECIAKISGTEDRLKKMVPEGHEILDEETAVEVAKEAKRGRFKFSKYDIPIGAFIQYVNDPSIEATVVDDSHISYKGVTTSTSALAKELLESEYPVQGTAYFTYEGERLTERHNRMEEENGRR</sequence>
<dbReference type="InterPro" id="IPR018306">
    <property type="entry name" value="Phage_T5_Orf172_DNA-bd"/>
</dbReference>
<evidence type="ECO:0000313" key="2">
    <source>
        <dbReference type="EMBL" id="RHJ61438.1"/>
    </source>
</evidence>
<proteinExistence type="predicted"/>